<evidence type="ECO:0000259" key="1">
    <source>
        <dbReference type="Pfam" id="PF12724"/>
    </source>
</evidence>
<evidence type="ECO:0000313" key="2">
    <source>
        <dbReference type="EMBL" id="HJB42222.1"/>
    </source>
</evidence>
<dbReference type="SUPFAM" id="SSF52218">
    <property type="entry name" value="Flavoproteins"/>
    <property type="match status" value="1"/>
</dbReference>
<dbReference type="EMBL" id="DWYG01000116">
    <property type="protein sequence ID" value="HJB42222.1"/>
    <property type="molecule type" value="Genomic_DNA"/>
</dbReference>
<feature type="domain" description="Flavodoxin" evidence="1">
    <location>
        <begin position="4"/>
        <end position="127"/>
    </location>
</feature>
<dbReference type="InterPro" id="IPR026816">
    <property type="entry name" value="Flavodoxin_dom"/>
</dbReference>
<dbReference type="Proteomes" id="UP000886803">
    <property type="component" value="Unassembled WGS sequence"/>
</dbReference>
<feature type="non-terminal residue" evidence="2">
    <location>
        <position position="127"/>
    </location>
</feature>
<reference evidence="2" key="2">
    <citation type="submission" date="2021-04" db="EMBL/GenBank/DDBJ databases">
        <authorList>
            <person name="Gilroy R."/>
        </authorList>
    </citation>
    <scope>NUCLEOTIDE SEQUENCE</scope>
    <source>
        <strain evidence="2">ChiBcec8-13705</strain>
    </source>
</reference>
<comment type="caution">
    <text evidence="2">The sequence shown here is derived from an EMBL/GenBank/DDBJ whole genome shotgun (WGS) entry which is preliminary data.</text>
</comment>
<sequence>MKSLIVYGSQYGSAARYARKLAELTSLPLTGYREAGDLAGYGCVVYLGGLYAGGVKGLKTVLPTLPADARLLLATVGLADVQDPENIANIQKALAAQLPAAVLARTTVFHLRGGIDYEKLSLPHRAM</sequence>
<dbReference type="AlphaFoldDB" id="A0A9D2M6Y2"/>
<dbReference type="InterPro" id="IPR029039">
    <property type="entry name" value="Flavoprotein-like_sf"/>
</dbReference>
<name>A0A9D2M6Y2_9FIRM</name>
<dbReference type="Pfam" id="PF12724">
    <property type="entry name" value="Flavodoxin_5"/>
    <property type="match status" value="1"/>
</dbReference>
<accession>A0A9D2M6Y2</accession>
<organism evidence="2 3">
    <name type="scientific">Candidatus Gemmiger avicola</name>
    <dbReference type="NCBI Taxonomy" id="2838605"/>
    <lineage>
        <taxon>Bacteria</taxon>
        <taxon>Bacillati</taxon>
        <taxon>Bacillota</taxon>
        <taxon>Clostridia</taxon>
        <taxon>Eubacteriales</taxon>
        <taxon>Gemmiger</taxon>
    </lineage>
</organism>
<gene>
    <name evidence="2" type="ORF">H9945_06965</name>
</gene>
<protein>
    <submittedName>
        <fullName evidence="2">Flavodoxin domain-containing protein</fullName>
    </submittedName>
</protein>
<proteinExistence type="predicted"/>
<evidence type="ECO:0000313" key="3">
    <source>
        <dbReference type="Proteomes" id="UP000886803"/>
    </source>
</evidence>
<reference evidence="2" key="1">
    <citation type="journal article" date="2021" name="PeerJ">
        <title>Extensive microbial diversity within the chicken gut microbiome revealed by metagenomics and culture.</title>
        <authorList>
            <person name="Gilroy R."/>
            <person name="Ravi A."/>
            <person name="Getino M."/>
            <person name="Pursley I."/>
            <person name="Horton D.L."/>
            <person name="Alikhan N.F."/>
            <person name="Baker D."/>
            <person name="Gharbi K."/>
            <person name="Hall N."/>
            <person name="Watson M."/>
            <person name="Adriaenssens E.M."/>
            <person name="Foster-Nyarko E."/>
            <person name="Jarju S."/>
            <person name="Secka A."/>
            <person name="Antonio M."/>
            <person name="Oren A."/>
            <person name="Chaudhuri R.R."/>
            <person name="La Ragione R."/>
            <person name="Hildebrand F."/>
            <person name="Pallen M.J."/>
        </authorList>
    </citation>
    <scope>NUCLEOTIDE SEQUENCE</scope>
    <source>
        <strain evidence="2">ChiBcec8-13705</strain>
    </source>
</reference>